<reference evidence="1 2" key="1">
    <citation type="journal article" date="2007" name="Nature">
        <title>Evolution of genes and genomes on the Drosophila phylogeny.</title>
        <authorList>
            <consortium name="Drosophila 12 Genomes Consortium"/>
            <person name="Clark A.G."/>
            <person name="Eisen M.B."/>
            <person name="Smith D.R."/>
            <person name="Bergman C.M."/>
            <person name="Oliver B."/>
            <person name="Markow T.A."/>
            <person name="Kaufman T.C."/>
            <person name="Kellis M."/>
            <person name="Gelbart W."/>
            <person name="Iyer V.N."/>
            <person name="Pollard D.A."/>
            <person name="Sackton T.B."/>
            <person name="Larracuente A.M."/>
            <person name="Singh N.D."/>
            <person name="Abad J.P."/>
            <person name="Abt D.N."/>
            <person name="Adryan B."/>
            <person name="Aguade M."/>
            <person name="Akashi H."/>
            <person name="Anderson W.W."/>
            <person name="Aquadro C.F."/>
            <person name="Ardell D.H."/>
            <person name="Arguello R."/>
            <person name="Artieri C.G."/>
            <person name="Barbash D.A."/>
            <person name="Barker D."/>
            <person name="Barsanti P."/>
            <person name="Batterham P."/>
            <person name="Batzoglou S."/>
            <person name="Begun D."/>
            <person name="Bhutkar A."/>
            <person name="Blanco E."/>
            <person name="Bosak S.A."/>
            <person name="Bradley R.K."/>
            <person name="Brand A.D."/>
            <person name="Brent M.R."/>
            <person name="Brooks A.N."/>
            <person name="Brown R.H."/>
            <person name="Butlin R.K."/>
            <person name="Caggese C."/>
            <person name="Calvi B.R."/>
            <person name="Bernardo de Carvalho A."/>
            <person name="Caspi A."/>
            <person name="Castrezana S."/>
            <person name="Celniker S.E."/>
            <person name="Chang J.L."/>
            <person name="Chapple C."/>
            <person name="Chatterji S."/>
            <person name="Chinwalla A."/>
            <person name="Civetta A."/>
            <person name="Clifton S.W."/>
            <person name="Comeron J.M."/>
            <person name="Costello J.C."/>
            <person name="Coyne J.A."/>
            <person name="Daub J."/>
            <person name="David R.G."/>
            <person name="Delcher A.L."/>
            <person name="Delehaunty K."/>
            <person name="Do C.B."/>
            <person name="Ebling H."/>
            <person name="Edwards K."/>
            <person name="Eickbush T."/>
            <person name="Evans J.D."/>
            <person name="Filipski A."/>
            <person name="Findeiss S."/>
            <person name="Freyhult E."/>
            <person name="Fulton L."/>
            <person name="Fulton R."/>
            <person name="Garcia A.C."/>
            <person name="Gardiner A."/>
            <person name="Garfield D.A."/>
            <person name="Garvin B.E."/>
            <person name="Gibson G."/>
            <person name="Gilbert D."/>
            <person name="Gnerre S."/>
            <person name="Godfrey J."/>
            <person name="Good R."/>
            <person name="Gotea V."/>
            <person name="Gravely B."/>
            <person name="Greenberg A.J."/>
            <person name="Griffiths-Jones S."/>
            <person name="Gross S."/>
            <person name="Guigo R."/>
            <person name="Gustafson E.A."/>
            <person name="Haerty W."/>
            <person name="Hahn M.W."/>
            <person name="Halligan D.L."/>
            <person name="Halpern A.L."/>
            <person name="Halter G.M."/>
            <person name="Han M.V."/>
            <person name="Heger A."/>
            <person name="Hillier L."/>
            <person name="Hinrichs A.S."/>
            <person name="Holmes I."/>
            <person name="Hoskins R.A."/>
            <person name="Hubisz M.J."/>
            <person name="Hultmark D."/>
            <person name="Huntley M.A."/>
            <person name="Jaffe D.B."/>
            <person name="Jagadeeshan S."/>
            <person name="Jeck W.R."/>
            <person name="Johnson J."/>
            <person name="Jones C.D."/>
            <person name="Jordan W.C."/>
            <person name="Karpen G.H."/>
            <person name="Kataoka E."/>
            <person name="Keightley P.D."/>
            <person name="Kheradpour P."/>
            <person name="Kirkness E.F."/>
            <person name="Koerich L.B."/>
            <person name="Kristiansen K."/>
            <person name="Kudrna D."/>
            <person name="Kulathinal R.J."/>
            <person name="Kumar S."/>
            <person name="Kwok R."/>
            <person name="Lander E."/>
            <person name="Langley C.H."/>
            <person name="Lapoint R."/>
            <person name="Lazzaro B.P."/>
            <person name="Lee S.J."/>
            <person name="Levesque L."/>
            <person name="Li R."/>
            <person name="Lin C.F."/>
            <person name="Lin M.F."/>
            <person name="Lindblad-Toh K."/>
            <person name="Llopart A."/>
            <person name="Long M."/>
            <person name="Low L."/>
            <person name="Lozovsky E."/>
            <person name="Lu J."/>
            <person name="Luo M."/>
            <person name="Machado C.A."/>
            <person name="Makalowski W."/>
            <person name="Marzo M."/>
            <person name="Matsuda M."/>
            <person name="Matzkin L."/>
            <person name="McAllister B."/>
            <person name="McBride C.S."/>
            <person name="McKernan B."/>
            <person name="McKernan K."/>
            <person name="Mendez-Lago M."/>
            <person name="Minx P."/>
            <person name="Mollenhauer M.U."/>
            <person name="Montooth K."/>
            <person name="Mount S.M."/>
            <person name="Mu X."/>
            <person name="Myers E."/>
            <person name="Negre B."/>
            <person name="Newfeld S."/>
            <person name="Nielsen R."/>
            <person name="Noor M.A."/>
            <person name="O'Grady P."/>
            <person name="Pachter L."/>
            <person name="Papaceit M."/>
            <person name="Parisi M.J."/>
            <person name="Parisi M."/>
            <person name="Parts L."/>
            <person name="Pedersen J.S."/>
            <person name="Pesole G."/>
            <person name="Phillippy A.M."/>
            <person name="Ponting C.P."/>
            <person name="Pop M."/>
            <person name="Porcelli D."/>
            <person name="Powell J.R."/>
            <person name="Prohaska S."/>
            <person name="Pruitt K."/>
            <person name="Puig M."/>
            <person name="Quesneville H."/>
            <person name="Ram K.R."/>
            <person name="Rand D."/>
            <person name="Rasmussen M.D."/>
            <person name="Reed L.K."/>
            <person name="Reenan R."/>
            <person name="Reily A."/>
            <person name="Remington K.A."/>
            <person name="Rieger T.T."/>
            <person name="Ritchie M.G."/>
            <person name="Robin C."/>
            <person name="Rogers Y.H."/>
            <person name="Rohde C."/>
            <person name="Rozas J."/>
            <person name="Rubenfield M.J."/>
            <person name="Ruiz A."/>
            <person name="Russo S."/>
            <person name="Salzberg S.L."/>
            <person name="Sanchez-Gracia A."/>
            <person name="Saranga D.J."/>
            <person name="Sato H."/>
            <person name="Schaeffer S.W."/>
            <person name="Schatz M.C."/>
            <person name="Schlenke T."/>
            <person name="Schwartz R."/>
            <person name="Segarra C."/>
            <person name="Singh R.S."/>
            <person name="Sirot L."/>
            <person name="Sirota M."/>
            <person name="Sisneros N.B."/>
            <person name="Smith C.D."/>
            <person name="Smith T.F."/>
            <person name="Spieth J."/>
            <person name="Stage D.E."/>
            <person name="Stark A."/>
            <person name="Stephan W."/>
            <person name="Strausberg R.L."/>
            <person name="Strempel S."/>
            <person name="Sturgill D."/>
            <person name="Sutton G."/>
            <person name="Sutton G.G."/>
            <person name="Tao W."/>
            <person name="Teichmann S."/>
            <person name="Tobari Y.N."/>
            <person name="Tomimura Y."/>
            <person name="Tsolas J.M."/>
            <person name="Valente V.L."/>
            <person name="Venter E."/>
            <person name="Venter J.C."/>
            <person name="Vicario S."/>
            <person name="Vieira F.G."/>
            <person name="Vilella A.J."/>
            <person name="Villasante A."/>
            <person name="Walenz B."/>
            <person name="Wang J."/>
            <person name="Wasserman M."/>
            <person name="Watts T."/>
            <person name="Wilson D."/>
            <person name="Wilson R.K."/>
            <person name="Wing R.A."/>
            <person name="Wolfner M.F."/>
            <person name="Wong A."/>
            <person name="Wong G.K."/>
            <person name="Wu C.I."/>
            <person name="Wu G."/>
            <person name="Yamamoto D."/>
            <person name="Yang H.P."/>
            <person name="Yang S.P."/>
            <person name="Yorke J.A."/>
            <person name="Yoshida K."/>
            <person name="Zdobnov E."/>
            <person name="Zhang P."/>
            <person name="Zhang Y."/>
            <person name="Zimin A.V."/>
            <person name="Baldwin J."/>
            <person name="Abdouelleil A."/>
            <person name="Abdulkadir J."/>
            <person name="Abebe A."/>
            <person name="Abera B."/>
            <person name="Abreu J."/>
            <person name="Acer S.C."/>
            <person name="Aftuck L."/>
            <person name="Alexander A."/>
            <person name="An P."/>
            <person name="Anderson E."/>
            <person name="Anderson S."/>
            <person name="Arachi H."/>
            <person name="Azer M."/>
            <person name="Bachantsang P."/>
            <person name="Barry A."/>
            <person name="Bayul T."/>
            <person name="Berlin A."/>
            <person name="Bessette D."/>
            <person name="Bloom T."/>
            <person name="Blye J."/>
            <person name="Boguslavskiy L."/>
            <person name="Bonnet C."/>
            <person name="Boukhgalter B."/>
            <person name="Bourzgui I."/>
            <person name="Brown A."/>
            <person name="Cahill P."/>
            <person name="Channer S."/>
            <person name="Cheshatsang Y."/>
            <person name="Chuda L."/>
            <person name="Citroen M."/>
            <person name="Collymore A."/>
            <person name="Cooke P."/>
            <person name="Costello M."/>
            <person name="D'Aco K."/>
            <person name="Daza R."/>
            <person name="De Haan G."/>
            <person name="DeGray S."/>
            <person name="DeMaso C."/>
            <person name="Dhargay N."/>
            <person name="Dooley K."/>
            <person name="Dooley E."/>
            <person name="Doricent M."/>
            <person name="Dorje P."/>
            <person name="Dorjee K."/>
            <person name="Dupes A."/>
            <person name="Elong R."/>
            <person name="Falk J."/>
            <person name="Farina A."/>
            <person name="Faro S."/>
            <person name="Ferguson D."/>
            <person name="Fisher S."/>
            <person name="Foley C.D."/>
            <person name="Franke A."/>
            <person name="Friedrich D."/>
            <person name="Gadbois L."/>
            <person name="Gearin G."/>
            <person name="Gearin C.R."/>
            <person name="Giannoukos G."/>
            <person name="Goode T."/>
            <person name="Graham J."/>
            <person name="Grandbois E."/>
            <person name="Grewal S."/>
            <person name="Gyaltsen K."/>
            <person name="Hafez N."/>
            <person name="Hagos B."/>
            <person name="Hall J."/>
            <person name="Henson C."/>
            <person name="Hollinger A."/>
            <person name="Honan T."/>
            <person name="Huard M.D."/>
            <person name="Hughes L."/>
            <person name="Hurhula B."/>
            <person name="Husby M.E."/>
            <person name="Kamat A."/>
            <person name="Kanga B."/>
            <person name="Kashin S."/>
            <person name="Khazanovich D."/>
            <person name="Kisner P."/>
            <person name="Lance K."/>
            <person name="Lara M."/>
            <person name="Lee W."/>
            <person name="Lennon N."/>
            <person name="Letendre F."/>
            <person name="LeVine R."/>
            <person name="Lipovsky A."/>
            <person name="Liu X."/>
            <person name="Liu J."/>
            <person name="Liu S."/>
            <person name="Lokyitsang T."/>
            <person name="Lokyitsang Y."/>
            <person name="Lubonja R."/>
            <person name="Lui A."/>
            <person name="MacDonald P."/>
            <person name="Magnisalis V."/>
            <person name="Maru K."/>
            <person name="Matthews C."/>
            <person name="McCusker W."/>
            <person name="McDonough S."/>
            <person name="Mehta T."/>
            <person name="Meldrim J."/>
            <person name="Meneus L."/>
            <person name="Mihai O."/>
            <person name="Mihalev A."/>
            <person name="Mihova T."/>
            <person name="Mittelman R."/>
            <person name="Mlenga V."/>
            <person name="Montmayeur A."/>
            <person name="Mulrain L."/>
            <person name="Navidi A."/>
            <person name="Naylor J."/>
            <person name="Negash T."/>
            <person name="Nguyen T."/>
            <person name="Nguyen N."/>
            <person name="Nicol R."/>
            <person name="Norbu C."/>
            <person name="Norbu N."/>
            <person name="Novod N."/>
            <person name="O'Neill B."/>
            <person name="Osman S."/>
            <person name="Markiewicz E."/>
            <person name="Oyono O.L."/>
            <person name="Patti C."/>
            <person name="Phunkhang P."/>
            <person name="Pierre F."/>
            <person name="Priest M."/>
            <person name="Raghuraman S."/>
            <person name="Rege F."/>
            <person name="Reyes R."/>
            <person name="Rise C."/>
            <person name="Rogov P."/>
            <person name="Ross K."/>
            <person name="Ryan E."/>
            <person name="Settipalli S."/>
            <person name="Shea T."/>
            <person name="Sherpa N."/>
            <person name="Shi L."/>
            <person name="Shih D."/>
            <person name="Sparrow T."/>
            <person name="Spaulding J."/>
            <person name="Stalker J."/>
            <person name="Stange-Thomann N."/>
            <person name="Stavropoulos S."/>
            <person name="Stone C."/>
            <person name="Strader C."/>
            <person name="Tesfaye S."/>
            <person name="Thomson T."/>
            <person name="Thoulutsang Y."/>
            <person name="Thoulutsang D."/>
            <person name="Topham K."/>
            <person name="Topping I."/>
            <person name="Tsamla T."/>
            <person name="Vassiliev H."/>
            <person name="Vo A."/>
            <person name="Wangchuk T."/>
            <person name="Wangdi T."/>
            <person name="Weiand M."/>
            <person name="Wilkinson J."/>
            <person name="Wilson A."/>
            <person name="Yadav S."/>
            <person name="Young G."/>
            <person name="Yu Q."/>
            <person name="Zembek L."/>
            <person name="Zhong D."/>
            <person name="Zimmer A."/>
            <person name="Zwirko Z."/>
            <person name="Jaffe D.B."/>
            <person name="Alvarez P."/>
            <person name="Brockman W."/>
            <person name="Butler J."/>
            <person name="Chin C."/>
            <person name="Gnerre S."/>
            <person name="Grabherr M."/>
            <person name="Kleber M."/>
            <person name="Mauceli E."/>
            <person name="MacCallum I."/>
        </authorList>
    </citation>
    <scope>NUCLEOTIDE SEQUENCE [LARGE SCALE GENOMIC DNA]</scope>
    <source>
        <strain evidence="2">MSH-3 / Tucson 14011-0111.49</strain>
    </source>
</reference>
<evidence type="ECO:0000313" key="2">
    <source>
        <dbReference type="Proteomes" id="UP000008744"/>
    </source>
</evidence>
<accession>B4GWX1</accession>
<dbReference type="Proteomes" id="UP000008744">
    <property type="component" value="Unassembled WGS sequence"/>
</dbReference>
<dbReference type="AlphaFoldDB" id="B4GWX1"/>
<keyword evidence="2" id="KW-1185">Reference proteome</keyword>
<protein>
    <submittedName>
        <fullName evidence="1">GL21102</fullName>
    </submittedName>
</protein>
<gene>
    <name evidence="1" type="primary">Dper\GL21102</name>
    <name evidence="1" type="ORF">Dper_GL21102</name>
</gene>
<evidence type="ECO:0000313" key="1">
    <source>
        <dbReference type="EMBL" id="EDW27298.1"/>
    </source>
</evidence>
<proteinExistence type="predicted"/>
<dbReference type="OMA" id="VISDCCP"/>
<sequence length="58" mass="6251">MKVALGTHQVMGSDAMNDSLSQVIAEIHRRRLDRNLMAVISDCCPGVPSALGRESSPE</sequence>
<dbReference type="EMBL" id="CH479195">
    <property type="protein sequence ID" value="EDW27298.1"/>
    <property type="molecule type" value="Genomic_DNA"/>
</dbReference>
<organism evidence="2">
    <name type="scientific">Drosophila persimilis</name>
    <name type="common">Fruit fly</name>
    <dbReference type="NCBI Taxonomy" id="7234"/>
    <lineage>
        <taxon>Eukaryota</taxon>
        <taxon>Metazoa</taxon>
        <taxon>Ecdysozoa</taxon>
        <taxon>Arthropoda</taxon>
        <taxon>Hexapoda</taxon>
        <taxon>Insecta</taxon>
        <taxon>Pterygota</taxon>
        <taxon>Neoptera</taxon>
        <taxon>Endopterygota</taxon>
        <taxon>Diptera</taxon>
        <taxon>Brachycera</taxon>
        <taxon>Muscomorpha</taxon>
        <taxon>Ephydroidea</taxon>
        <taxon>Drosophilidae</taxon>
        <taxon>Drosophila</taxon>
        <taxon>Sophophora</taxon>
    </lineage>
</organism>
<dbReference type="HOGENOM" id="CLU_2981251_0_0_1"/>
<name>B4GWX1_DROPE</name>